<keyword evidence="2" id="KW-1133">Transmembrane helix</keyword>
<comment type="caution">
    <text evidence="3">The sequence shown here is derived from an EMBL/GenBank/DDBJ whole genome shotgun (WGS) entry which is preliminary data.</text>
</comment>
<proteinExistence type="predicted"/>
<name>A0A512IEU1_9MICC</name>
<dbReference type="Proteomes" id="UP000321103">
    <property type="component" value="Unassembled WGS sequence"/>
</dbReference>
<organism evidence="3 4">
    <name type="scientific">Kocuria turfanensis</name>
    <dbReference type="NCBI Taxonomy" id="388357"/>
    <lineage>
        <taxon>Bacteria</taxon>
        <taxon>Bacillati</taxon>
        <taxon>Actinomycetota</taxon>
        <taxon>Actinomycetes</taxon>
        <taxon>Micrococcales</taxon>
        <taxon>Micrococcaceae</taxon>
        <taxon>Kocuria</taxon>
    </lineage>
</organism>
<keyword evidence="2" id="KW-0472">Membrane</keyword>
<reference evidence="3 4" key="1">
    <citation type="submission" date="2019-07" db="EMBL/GenBank/DDBJ databases">
        <title>Whole genome shotgun sequence of Kocuria turfanensis NBRC 107627.</title>
        <authorList>
            <person name="Hosoyama A."/>
            <person name="Uohara A."/>
            <person name="Ohji S."/>
            <person name="Ichikawa N."/>
        </authorList>
    </citation>
    <scope>NUCLEOTIDE SEQUENCE [LARGE SCALE GENOMIC DNA]</scope>
    <source>
        <strain evidence="3 4">NBRC 107627</strain>
    </source>
</reference>
<dbReference type="EMBL" id="BJZS01000074">
    <property type="protein sequence ID" value="GEO96201.1"/>
    <property type="molecule type" value="Genomic_DNA"/>
</dbReference>
<dbReference type="AlphaFoldDB" id="A0A512IEU1"/>
<feature type="transmembrane region" description="Helical" evidence="2">
    <location>
        <begin position="40"/>
        <end position="61"/>
    </location>
</feature>
<feature type="region of interest" description="Disordered" evidence="1">
    <location>
        <begin position="1"/>
        <end position="29"/>
    </location>
</feature>
<accession>A0A512IEU1</accession>
<sequence length="68" mass="6461">MRTPTGSGVRGPRRPLPAATGQVPAGAADTGVVVEDDSQAGGVALGGGLALAAAAGAAVVARRRTVRA</sequence>
<evidence type="ECO:0000256" key="2">
    <source>
        <dbReference type="SAM" id="Phobius"/>
    </source>
</evidence>
<protein>
    <submittedName>
        <fullName evidence="3">Uncharacterized protein</fullName>
    </submittedName>
</protein>
<gene>
    <name evidence="3" type="ORF">KTU01_23240</name>
</gene>
<keyword evidence="4" id="KW-1185">Reference proteome</keyword>
<evidence type="ECO:0000313" key="4">
    <source>
        <dbReference type="Proteomes" id="UP000321103"/>
    </source>
</evidence>
<evidence type="ECO:0000313" key="3">
    <source>
        <dbReference type="EMBL" id="GEO96201.1"/>
    </source>
</evidence>
<dbReference type="STRING" id="388357.GCA_001580365_02414"/>
<keyword evidence="2" id="KW-0812">Transmembrane</keyword>
<evidence type="ECO:0000256" key="1">
    <source>
        <dbReference type="SAM" id="MobiDB-lite"/>
    </source>
</evidence>